<keyword evidence="6" id="KW-1133">Transmembrane helix</keyword>
<dbReference type="SMART" id="SM00304">
    <property type="entry name" value="HAMP"/>
    <property type="match status" value="2"/>
</dbReference>
<dbReference type="GO" id="GO:0007165">
    <property type="term" value="P:signal transduction"/>
    <property type="evidence" value="ECO:0007669"/>
    <property type="project" value="UniProtKB-KW"/>
</dbReference>
<proteinExistence type="inferred from homology"/>
<keyword evidence="6" id="KW-0472">Membrane</keyword>
<comment type="subcellular location">
    <subcellularLocation>
        <location evidence="1">Membrane</location>
    </subcellularLocation>
</comment>
<dbReference type="GO" id="GO:0016020">
    <property type="term" value="C:membrane"/>
    <property type="evidence" value="ECO:0007669"/>
    <property type="project" value="UniProtKB-SubCell"/>
</dbReference>
<dbReference type="PROSITE" id="PS50111">
    <property type="entry name" value="CHEMOTAXIS_TRANSDUC_2"/>
    <property type="match status" value="1"/>
</dbReference>
<dbReference type="GO" id="GO:0006935">
    <property type="term" value="P:chemotaxis"/>
    <property type="evidence" value="ECO:0007669"/>
    <property type="project" value="UniProtKB-ARBA"/>
</dbReference>
<evidence type="ECO:0000256" key="5">
    <source>
        <dbReference type="SAM" id="Coils"/>
    </source>
</evidence>
<dbReference type="EMBL" id="RBID01000014">
    <property type="protein sequence ID" value="RKQ58849.1"/>
    <property type="molecule type" value="Genomic_DNA"/>
</dbReference>
<comment type="similarity">
    <text evidence="3">Belongs to the methyl-accepting chemotaxis (MCP) protein family.</text>
</comment>
<dbReference type="Gene3D" id="3.30.450.20">
    <property type="entry name" value="PAS domain"/>
    <property type="match status" value="2"/>
</dbReference>
<protein>
    <submittedName>
        <fullName evidence="9">Methyl-accepting chemotaxis sensory transducer with Cache sensor</fullName>
    </submittedName>
</protein>
<evidence type="ECO:0000256" key="6">
    <source>
        <dbReference type="SAM" id="Phobius"/>
    </source>
</evidence>
<dbReference type="RefSeq" id="WP_120810498.1">
    <property type="nucleotide sequence ID" value="NZ_RBID01000014.1"/>
</dbReference>
<organism evidence="9 10">
    <name type="scientific">Vogesella indigofera</name>
    <name type="common">Pseudomonas indigofera</name>
    <dbReference type="NCBI Taxonomy" id="45465"/>
    <lineage>
        <taxon>Bacteria</taxon>
        <taxon>Pseudomonadati</taxon>
        <taxon>Pseudomonadota</taxon>
        <taxon>Betaproteobacteria</taxon>
        <taxon>Neisseriales</taxon>
        <taxon>Chromobacteriaceae</taxon>
        <taxon>Vogesella</taxon>
    </lineage>
</organism>
<dbReference type="Pfam" id="PF00015">
    <property type="entry name" value="MCPsignal"/>
    <property type="match status" value="1"/>
</dbReference>
<reference evidence="9 10" key="1">
    <citation type="submission" date="2018-10" db="EMBL/GenBank/DDBJ databases">
        <title>Genomic Encyclopedia of Type Strains, Phase IV (KMG-IV): sequencing the most valuable type-strain genomes for metagenomic binning, comparative biology and taxonomic classification.</title>
        <authorList>
            <person name="Goeker M."/>
        </authorList>
    </citation>
    <scope>NUCLEOTIDE SEQUENCE [LARGE SCALE GENOMIC DNA]</scope>
    <source>
        <strain evidence="9 10">DSM 3303</strain>
    </source>
</reference>
<feature type="domain" description="Methyl-accepting transducer" evidence="7">
    <location>
        <begin position="388"/>
        <end position="624"/>
    </location>
</feature>
<dbReference type="Proteomes" id="UP000279384">
    <property type="component" value="Unassembled WGS sequence"/>
</dbReference>
<dbReference type="CDD" id="cd12913">
    <property type="entry name" value="PDC1_MCP_like"/>
    <property type="match status" value="1"/>
</dbReference>
<feature type="coiled-coil region" evidence="5">
    <location>
        <begin position="550"/>
        <end position="581"/>
    </location>
</feature>
<feature type="transmembrane region" description="Helical" evidence="6">
    <location>
        <begin position="310"/>
        <end position="328"/>
    </location>
</feature>
<dbReference type="InterPro" id="IPR003660">
    <property type="entry name" value="HAMP_dom"/>
</dbReference>
<evidence type="ECO:0000256" key="2">
    <source>
        <dbReference type="ARBA" id="ARBA00023224"/>
    </source>
</evidence>
<evidence type="ECO:0000259" key="7">
    <source>
        <dbReference type="PROSITE" id="PS50111"/>
    </source>
</evidence>
<dbReference type="AlphaFoldDB" id="A0A495BD52"/>
<evidence type="ECO:0000256" key="4">
    <source>
        <dbReference type="PROSITE-ProRule" id="PRU00284"/>
    </source>
</evidence>
<evidence type="ECO:0000313" key="9">
    <source>
        <dbReference type="EMBL" id="RKQ58849.1"/>
    </source>
</evidence>
<evidence type="ECO:0000313" key="10">
    <source>
        <dbReference type="Proteomes" id="UP000279384"/>
    </source>
</evidence>
<feature type="domain" description="HAMP" evidence="8">
    <location>
        <begin position="329"/>
        <end position="383"/>
    </location>
</feature>
<evidence type="ECO:0000259" key="8">
    <source>
        <dbReference type="PROSITE" id="PS50885"/>
    </source>
</evidence>
<dbReference type="PANTHER" id="PTHR32089:SF112">
    <property type="entry name" value="LYSOZYME-LIKE PROTEIN-RELATED"/>
    <property type="match status" value="1"/>
</dbReference>
<dbReference type="InterPro" id="IPR004089">
    <property type="entry name" value="MCPsignal_dom"/>
</dbReference>
<evidence type="ECO:0000256" key="1">
    <source>
        <dbReference type="ARBA" id="ARBA00004370"/>
    </source>
</evidence>
<dbReference type="SMART" id="SM00283">
    <property type="entry name" value="MA"/>
    <property type="match status" value="1"/>
</dbReference>
<dbReference type="PROSITE" id="PS50885">
    <property type="entry name" value="HAMP"/>
    <property type="match status" value="1"/>
</dbReference>
<dbReference type="Pfam" id="PF22673">
    <property type="entry name" value="MCP-like_PDC_1"/>
    <property type="match status" value="1"/>
</dbReference>
<accession>A0A495BD52</accession>
<gene>
    <name evidence="9" type="ORF">C8E02_1825</name>
</gene>
<dbReference type="PANTHER" id="PTHR32089">
    <property type="entry name" value="METHYL-ACCEPTING CHEMOTAXIS PROTEIN MCPB"/>
    <property type="match status" value="1"/>
</dbReference>
<dbReference type="CDD" id="cd06225">
    <property type="entry name" value="HAMP"/>
    <property type="match status" value="1"/>
</dbReference>
<dbReference type="FunFam" id="1.10.287.950:FF:000001">
    <property type="entry name" value="Methyl-accepting chemotaxis sensory transducer"/>
    <property type="match status" value="1"/>
</dbReference>
<evidence type="ECO:0000256" key="3">
    <source>
        <dbReference type="ARBA" id="ARBA00029447"/>
    </source>
</evidence>
<sequence length="660" mass="70045">MFDTIKAKLLVGTGLLVLGGFSLIIGVNAHLSAQQAEQHVLAATRLLAANEAAKLNQRLEGAYTTAKDLAAYALVLKRGAPANARALASAHTRLLMQTNPQAIGVFLGWEPNALDGRDSELAGQPENGASGRAGSYWFRKGGQEDVVWGSEDTDGSEYYDGPKHSLQPVLTEPYEDHDIKVLMATLSYPILDNGRFLGVAGIDFSLAQLQAVAAAIRPYGSGFMTIYSSKGMVLGAGNKALVGKADPGLPAAARRAIHSGASLQYIDDTQVLHYIEPMRVGNIRNAWAVRISIPLERALADSRAATRDTILFSLGALLLILLVLGALLRRLTTPLTRLQQALSALATGDGDLTRELAIRGRDEIGASAGAFNRFSQSLRQMLLEVRERVGAVHHATQALAGETGDISTRSQQQAVAATATAAAIEQLSVSISHIADSARVAEGSVREAGQEAEQVADSVHATASGISRIADTIRQLSGVLAGLEQRSGQISHVVQVIRDIAEQTNLLALNAAIEAARAGEQGRGFAVVADEVRKLAERSAGATVEIAASIRQVQDETRNANDSMNAAIRQVETGVQQAERAAAAISGIHHHNQQVMRTVAGIASATAQQSSASHDIARNVAQIHDMIDGTDQSVLHATRATGQLRQLADELQQRIERFKL</sequence>
<keyword evidence="2 4" id="KW-0807">Transducer</keyword>
<dbReference type="Gene3D" id="1.10.287.950">
    <property type="entry name" value="Methyl-accepting chemotaxis protein"/>
    <property type="match status" value="1"/>
</dbReference>
<keyword evidence="5" id="KW-0175">Coiled coil</keyword>
<comment type="caution">
    <text evidence="9">The sequence shown here is derived from an EMBL/GenBank/DDBJ whole genome shotgun (WGS) entry which is preliminary data.</text>
</comment>
<dbReference type="CDD" id="cd11386">
    <property type="entry name" value="MCP_signal"/>
    <property type="match status" value="1"/>
</dbReference>
<dbReference type="Pfam" id="PF00672">
    <property type="entry name" value="HAMP"/>
    <property type="match status" value="1"/>
</dbReference>
<dbReference type="SUPFAM" id="SSF58104">
    <property type="entry name" value="Methyl-accepting chemotaxis protein (MCP) signaling domain"/>
    <property type="match status" value="1"/>
</dbReference>
<name>A0A495BD52_VOGIN</name>
<keyword evidence="6" id="KW-0812">Transmembrane</keyword>